<dbReference type="SUPFAM" id="SSF53335">
    <property type="entry name" value="S-adenosyl-L-methionine-dependent methyltransferases"/>
    <property type="match status" value="1"/>
</dbReference>
<comment type="caution">
    <text evidence="8">The sequence shown here is derived from an EMBL/GenBank/DDBJ whole genome shotgun (WGS) entry which is preliminary data.</text>
</comment>
<dbReference type="InterPro" id="IPR049560">
    <property type="entry name" value="MeTrfase_RsmB-F_NOP2_cat"/>
</dbReference>
<feature type="binding site" evidence="6">
    <location>
        <begin position="136"/>
        <end position="142"/>
    </location>
    <ligand>
        <name>S-adenosyl-L-methionine</name>
        <dbReference type="ChEBI" id="CHEBI:59789"/>
    </ligand>
</feature>
<dbReference type="Gene3D" id="2.30.130.60">
    <property type="match status" value="1"/>
</dbReference>
<evidence type="ECO:0000256" key="4">
    <source>
        <dbReference type="ARBA" id="ARBA00022691"/>
    </source>
</evidence>
<dbReference type="Proteomes" id="UP000316167">
    <property type="component" value="Unassembled WGS sequence"/>
</dbReference>
<dbReference type="Gene3D" id="3.30.70.1170">
    <property type="entry name" value="Sun protein, domain 3"/>
    <property type="match status" value="1"/>
</dbReference>
<dbReference type="Pfam" id="PF17125">
    <property type="entry name" value="Methyltr_RsmF_N"/>
    <property type="match status" value="1"/>
</dbReference>
<feature type="active site" description="Nucleophile" evidence="6">
    <location>
        <position position="257"/>
    </location>
</feature>
<name>A0A562SFP3_9BACT</name>
<dbReference type="GO" id="GO:0001510">
    <property type="term" value="P:RNA methylation"/>
    <property type="evidence" value="ECO:0007669"/>
    <property type="project" value="InterPro"/>
</dbReference>
<dbReference type="Pfam" id="PF13636">
    <property type="entry name" value="Methyltranf_PUA"/>
    <property type="match status" value="1"/>
</dbReference>
<dbReference type="InterPro" id="IPR031341">
    <property type="entry name" value="Methyltr_RsmF_N"/>
</dbReference>
<dbReference type="GO" id="GO:0003723">
    <property type="term" value="F:RNA binding"/>
    <property type="evidence" value="ECO:0007669"/>
    <property type="project" value="UniProtKB-UniRule"/>
</dbReference>
<keyword evidence="4 6" id="KW-0949">S-adenosyl-L-methionine</keyword>
<dbReference type="PANTHER" id="PTHR22807:SF30">
    <property type="entry name" value="28S RRNA (CYTOSINE(4447)-C(5))-METHYLTRANSFERASE-RELATED"/>
    <property type="match status" value="1"/>
</dbReference>
<dbReference type="PROSITE" id="PS51686">
    <property type="entry name" value="SAM_MT_RSMB_NOP"/>
    <property type="match status" value="1"/>
</dbReference>
<dbReference type="InterPro" id="IPR023267">
    <property type="entry name" value="RCMT"/>
</dbReference>
<dbReference type="Gene3D" id="3.40.50.150">
    <property type="entry name" value="Vaccinia Virus protein VP39"/>
    <property type="match status" value="1"/>
</dbReference>
<feature type="binding site" evidence="6">
    <location>
        <position position="160"/>
    </location>
    <ligand>
        <name>S-adenosyl-L-methionine</name>
        <dbReference type="ChEBI" id="CHEBI:59789"/>
    </ligand>
</feature>
<feature type="binding site" evidence="6">
    <location>
        <position position="204"/>
    </location>
    <ligand>
        <name>S-adenosyl-L-methionine</name>
        <dbReference type="ChEBI" id="CHEBI:59789"/>
    </ligand>
</feature>
<dbReference type="InterPro" id="IPR027391">
    <property type="entry name" value="Nol1_Nop2_Fmu_2"/>
</dbReference>
<sequence>MINNMHLPASLMTSLSKINSFDRDAFVQVHESGEQVVSVRMNPLKRSMVNGEWSIGNDQSAKLNNQELIHHSPFTFHAPVPWSSNGYYLSERPLFTLDPLLHAGAYYVQEASSMFVEEAIKQTVDLSQPLLVLDLCAAPGGKSTLLQSVISKESLLVSNEVIQSRVNILKENITKWGADNVVVTNNDPSAFSKLSGLFDVLVIDAPCSGSGLFRRDPEAINEWSEANVELCSQRQQRILADAWPCLKEDGVLIYSTCSYSAEEDEEILDWLEERFEVEGLRLRVNDEWKIDEVQSASGAYGYRFWPNKVKGEGFFIVAFRKKETPSPLRIKIKKNQEPAKKDAAIAAQWMQIADAYSFVMQGQIIAAVPTAWHDMIQFLMQELKVRYAGIELGSIAKNDLLPEHALALSTNVNSKVVRVELTKEQALDYLRKNDLQLDHPHKGWALATYNGLGLGWMKLLGNRMNNYYPKEWRILMR</sequence>
<dbReference type="Pfam" id="PF01189">
    <property type="entry name" value="Methyltr_RsmB-F"/>
    <property type="match status" value="1"/>
</dbReference>
<dbReference type="EMBL" id="VLLE01000005">
    <property type="protein sequence ID" value="TWI80171.1"/>
    <property type="molecule type" value="Genomic_DNA"/>
</dbReference>
<dbReference type="PANTHER" id="PTHR22807">
    <property type="entry name" value="NOP2 YEAST -RELATED NOL1/NOP2/FMU SUN DOMAIN-CONTAINING"/>
    <property type="match status" value="1"/>
</dbReference>
<evidence type="ECO:0000256" key="6">
    <source>
        <dbReference type="PROSITE-ProRule" id="PRU01023"/>
    </source>
</evidence>
<gene>
    <name evidence="8" type="ORF">IQ13_2841</name>
</gene>
<evidence type="ECO:0000256" key="1">
    <source>
        <dbReference type="ARBA" id="ARBA00022490"/>
    </source>
</evidence>
<dbReference type="GO" id="GO:0008173">
    <property type="term" value="F:RNA methyltransferase activity"/>
    <property type="evidence" value="ECO:0007669"/>
    <property type="project" value="InterPro"/>
</dbReference>
<dbReference type="InterPro" id="IPR001678">
    <property type="entry name" value="MeTrfase_RsmB-F_NOP2_dom"/>
</dbReference>
<protein>
    <submittedName>
        <fullName evidence="8">RsmF rRNA methyltransferase-like protein</fullName>
    </submittedName>
</protein>
<keyword evidence="5 6" id="KW-0694">RNA-binding</keyword>
<keyword evidence="1" id="KW-0963">Cytoplasm</keyword>
<evidence type="ECO:0000256" key="2">
    <source>
        <dbReference type="ARBA" id="ARBA00022603"/>
    </source>
</evidence>
<dbReference type="CDD" id="cd02440">
    <property type="entry name" value="AdoMet_MTases"/>
    <property type="match status" value="1"/>
</dbReference>
<evidence type="ECO:0000313" key="9">
    <source>
        <dbReference type="Proteomes" id="UP000316167"/>
    </source>
</evidence>
<comment type="similarity">
    <text evidence="6">Belongs to the class I-like SAM-binding methyltransferase superfamily. RsmB/NOP family.</text>
</comment>
<evidence type="ECO:0000259" key="7">
    <source>
        <dbReference type="PROSITE" id="PS51686"/>
    </source>
</evidence>
<dbReference type="AlphaFoldDB" id="A0A562SFP3"/>
<organism evidence="8 9">
    <name type="scientific">Lacibacter cauensis</name>
    <dbReference type="NCBI Taxonomy" id="510947"/>
    <lineage>
        <taxon>Bacteria</taxon>
        <taxon>Pseudomonadati</taxon>
        <taxon>Bacteroidota</taxon>
        <taxon>Chitinophagia</taxon>
        <taxon>Chitinophagales</taxon>
        <taxon>Chitinophagaceae</taxon>
        <taxon>Lacibacter</taxon>
    </lineage>
</organism>
<feature type="domain" description="SAM-dependent MTase RsmB/NOP-type" evidence="7">
    <location>
        <begin position="27"/>
        <end position="322"/>
    </location>
</feature>
<keyword evidence="3 6" id="KW-0808">Transferase</keyword>
<evidence type="ECO:0000256" key="3">
    <source>
        <dbReference type="ARBA" id="ARBA00022679"/>
    </source>
</evidence>
<dbReference type="InterPro" id="IPR029063">
    <property type="entry name" value="SAM-dependent_MTases_sf"/>
</dbReference>
<accession>A0A562SFP3</accession>
<reference evidence="8 9" key="1">
    <citation type="journal article" date="2015" name="Stand. Genomic Sci.">
        <title>Genomic Encyclopedia of Bacterial and Archaeal Type Strains, Phase III: the genomes of soil and plant-associated and newly described type strains.</title>
        <authorList>
            <person name="Whitman W.B."/>
            <person name="Woyke T."/>
            <person name="Klenk H.P."/>
            <person name="Zhou Y."/>
            <person name="Lilburn T.G."/>
            <person name="Beck B.J."/>
            <person name="De Vos P."/>
            <person name="Vandamme P."/>
            <person name="Eisen J.A."/>
            <person name="Garrity G."/>
            <person name="Hugenholtz P."/>
            <person name="Kyrpides N.C."/>
        </authorList>
    </citation>
    <scope>NUCLEOTIDE SEQUENCE [LARGE SCALE GENOMIC DNA]</scope>
    <source>
        <strain evidence="8 9">CGMCC 1.7271</strain>
    </source>
</reference>
<evidence type="ECO:0000256" key="5">
    <source>
        <dbReference type="ARBA" id="ARBA00022884"/>
    </source>
</evidence>
<proteinExistence type="inferred from homology"/>
<keyword evidence="2 6" id="KW-0489">Methyltransferase</keyword>
<keyword evidence="9" id="KW-1185">Reference proteome</keyword>
<dbReference type="PRINTS" id="PR02008">
    <property type="entry name" value="RCMTFAMILY"/>
</dbReference>
<evidence type="ECO:0000313" key="8">
    <source>
        <dbReference type="EMBL" id="TWI80171.1"/>
    </source>
</evidence>
<feature type="binding site" evidence="6">
    <location>
        <position position="187"/>
    </location>
    <ligand>
        <name>S-adenosyl-L-methionine</name>
        <dbReference type="ChEBI" id="CHEBI:59789"/>
    </ligand>
</feature>
<dbReference type="RefSeq" id="WP_242009556.1">
    <property type="nucleotide sequence ID" value="NZ_VLLE01000005.1"/>
</dbReference>